<feature type="region of interest" description="Disordered" evidence="1">
    <location>
        <begin position="55"/>
        <end position="165"/>
    </location>
</feature>
<evidence type="ECO:0000313" key="4">
    <source>
        <dbReference type="Proteomes" id="UP000006281"/>
    </source>
</evidence>
<feature type="compositionally biased region" description="Low complexity" evidence="1">
    <location>
        <begin position="137"/>
        <end position="150"/>
    </location>
</feature>
<dbReference type="eggNOG" id="COG3809">
    <property type="taxonomic scope" value="Bacteria"/>
</dbReference>
<dbReference type="Proteomes" id="UP000006281">
    <property type="component" value="Chromosome"/>
</dbReference>
<proteinExistence type="predicted"/>
<sequence>MRTLGYVICPKCQDLMRTITRGAVHIEQCDNCKGVFLDGGELEQILAAERDHYAQAPPYAGTPQPAADGAPPPYPGTSEGAPPPYPGTSEGAPPAYPGTSEGAPPPYPGTSQPAAGSPPPYQPPPGTPPPGTPAPGYPQQYPPGYYGQAPHGHHRRRSFLEELLD</sequence>
<evidence type="ECO:0000313" key="3">
    <source>
        <dbReference type="EMBL" id="CCH35357.1"/>
    </source>
</evidence>
<dbReference type="PATRIC" id="fig|1179773.3.peg.8215"/>
<feature type="domain" description="Transcription factor zinc-finger" evidence="2">
    <location>
        <begin position="8"/>
        <end position="47"/>
    </location>
</feature>
<name>K0KCS1_SACES</name>
<dbReference type="EMBL" id="HE804045">
    <property type="protein sequence ID" value="CCH35357.1"/>
    <property type="molecule type" value="Genomic_DNA"/>
</dbReference>
<dbReference type="AlphaFoldDB" id="K0KCS1"/>
<evidence type="ECO:0000259" key="2">
    <source>
        <dbReference type="Pfam" id="PF13453"/>
    </source>
</evidence>
<dbReference type="Pfam" id="PF13453">
    <property type="entry name" value="Zn_ribbon_TFIIB"/>
    <property type="match status" value="1"/>
</dbReference>
<gene>
    <name evidence="3" type="ordered locus">BN6_81400</name>
</gene>
<reference evidence="3 4" key="1">
    <citation type="journal article" date="2012" name="BMC Genomics">
        <title>Complete genome sequence of Saccharothrix espanaensis DSM 44229T and comparison to the other completely sequenced Pseudonocardiaceae.</title>
        <authorList>
            <person name="Strobel T."/>
            <person name="Al-Dilaimi A."/>
            <person name="Blom J."/>
            <person name="Gessner A."/>
            <person name="Kalinowski J."/>
            <person name="Luzhetska M."/>
            <person name="Puhler A."/>
            <person name="Szczepanowski R."/>
            <person name="Bechthold A."/>
            <person name="Ruckert C."/>
        </authorList>
    </citation>
    <scope>NUCLEOTIDE SEQUENCE [LARGE SCALE GENOMIC DNA]</scope>
    <source>
        <strain evidence="4">ATCC 51144 / DSM 44229 / JCM 9112 / NBRC 15066 / NRRL 15764</strain>
    </source>
</reference>
<accession>K0KCS1</accession>
<evidence type="ECO:0000256" key="1">
    <source>
        <dbReference type="SAM" id="MobiDB-lite"/>
    </source>
</evidence>
<feature type="compositionally biased region" description="Pro residues" evidence="1">
    <location>
        <begin position="116"/>
        <end position="136"/>
    </location>
</feature>
<dbReference type="HOGENOM" id="CLU_147819_1_0_11"/>
<feature type="compositionally biased region" description="Pro residues" evidence="1">
    <location>
        <begin position="70"/>
        <end position="86"/>
    </location>
</feature>
<keyword evidence="4" id="KW-1185">Reference proteome</keyword>
<dbReference type="InterPro" id="IPR027392">
    <property type="entry name" value="TF_Znf"/>
</dbReference>
<protein>
    <recommendedName>
        <fullName evidence="2">Transcription factor zinc-finger domain-containing protein</fullName>
    </recommendedName>
</protein>
<dbReference type="KEGG" id="sesp:BN6_81400"/>
<organism evidence="3 4">
    <name type="scientific">Saccharothrix espanaensis (strain ATCC 51144 / DSM 44229 / JCM 9112 / NBRC 15066 / NRRL 15764)</name>
    <dbReference type="NCBI Taxonomy" id="1179773"/>
    <lineage>
        <taxon>Bacteria</taxon>
        <taxon>Bacillati</taxon>
        <taxon>Actinomycetota</taxon>
        <taxon>Actinomycetes</taxon>
        <taxon>Pseudonocardiales</taxon>
        <taxon>Pseudonocardiaceae</taxon>
        <taxon>Saccharothrix</taxon>
    </lineage>
</organism>